<dbReference type="InParanoid" id="A0A1B6P6I7"/>
<evidence type="ECO:0000256" key="1">
    <source>
        <dbReference type="SAM" id="Phobius"/>
    </source>
</evidence>
<protein>
    <submittedName>
        <fullName evidence="2">Uncharacterized protein</fullName>
    </submittedName>
</protein>
<reference evidence="2 3" key="1">
    <citation type="journal article" date="2009" name="Nature">
        <title>The Sorghum bicolor genome and the diversification of grasses.</title>
        <authorList>
            <person name="Paterson A.H."/>
            <person name="Bowers J.E."/>
            <person name="Bruggmann R."/>
            <person name="Dubchak I."/>
            <person name="Grimwood J."/>
            <person name="Gundlach H."/>
            <person name="Haberer G."/>
            <person name="Hellsten U."/>
            <person name="Mitros T."/>
            <person name="Poliakov A."/>
            <person name="Schmutz J."/>
            <person name="Spannagl M."/>
            <person name="Tang H."/>
            <person name="Wang X."/>
            <person name="Wicker T."/>
            <person name="Bharti A.K."/>
            <person name="Chapman J."/>
            <person name="Feltus F.A."/>
            <person name="Gowik U."/>
            <person name="Grigoriev I.V."/>
            <person name="Lyons E."/>
            <person name="Maher C.A."/>
            <person name="Martis M."/>
            <person name="Narechania A."/>
            <person name="Otillar R.P."/>
            <person name="Penning B.W."/>
            <person name="Salamov A.A."/>
            <person name="Wang Y."/>
            <person name="Zhang L."/>
            <person name="Carpita N.C."/>
            <person name="Freeling M."/>
            <person name="Gingle A.R."/>
            <person name="Hash C.T."/>
            <person name="Keller B."/>
            <person name="Klein P."/>
            <person name="Kresovich S."/>
            <person name="McCann M.C."/>
            <person name="Ming R."/>
            <person name="Peterson D.G."/>
            <person name="Mehboob-ur-Rahman"/>
            <person name="Ware D."/>
            <person name="Westhoff P."/>
            <person name="Mayer K.F."/>
            <person name="Messing J."/>
            <person name="Rokhsar D.S."/>
        </authorList>
    </citation>
    <scope>NUCLEOTIDE SEQUENCE [LARGE SCALE GENOMIC DNA]</scope>
    <source>
        <strain evidence="3">cv. BTx623</strain>
    </source>
</reference>
<accession>A0A1B6P6I7</accession>
<gene>
    <name evidence="2" type="ORF">SORBI_3009G048800</name>
</gene>
<dbReference type="AlphaFoldDB" id="A0A1B6P6I7"/>
<evidence type="ECO:0000313" key="3">
    <source>
        <dbReference type="Proteomes" id="UP000000768"/>
    </source>
</evidence>
<dbReference type="Gramene" id="KXG21330">
    <property type="protein sequence ID" value="KXG21330"/>
    <property type="gene ID" value="SORBI_3009G048800"/>
</dbReference>
<proteinExistence type="predicted"/>
<feature type="transmembrane region" description="Helical" evidence="1">
    <location>
        <begin position="83"/>
        <end position="104"/>
    </location>
</feature>
<dbReference type="EMBL" id="CM000768">
    <property type="protein sequence ID" value="KXG21330.1"/>
    <property type="molecule type" value="Genomic_DNA"/>
</dbReference>
<reference evidence="3" key="2">
    <citation type="journal article" date="2018" name="Plant J.">
        <title>The Sorghum bicolor reference genome: improved assembly, gene annotations, a transcriptome atlas, and signatures of genome organization.</title>
        <authorList>
            <person name="McCormick R.F."/>
            <person name="Truong S.K."/>
            <person name="Sreedasyam A."/>
            <person name="Jenkins J."/>
            <person name="Shu S."/>
            <person name="Sims D."/>
            <person name="Kennedy M."/>
            <person name="Amirebrahimi M."/>
            <person name="Weers B.D."/>
            <person name="McKinley B."/>
            <person name="Mattison A."/>
            <person name="Morishige D.T."/>
            <person name="Grimwood J."/>
            <person name="Schmutz J."/>
            <person name="Mullet J.E."/>
        </authorList>
    </citation>
    <scope>NUCLEOTIDE SEQUENCE [LARGE SCALE GENOMIC DNA]</scope>
    <source>
        <strain evidence="3">cv. BTx623</strain>
    </source>
</reference>
<sequence>MRPQRLARCPDCCGHVPSAAPAILAVQPLSSPSTPPPRASSGPSSLLHARMGCRTHRVLPHCRRGHGDLFFLEVPPSASQRPWLLLLQLVGGQCLLLMATWLPVLRRRRAAAEFPCAIVALICAYLLDVKPWRWTLESG</sequence>
<feature type="transmembrane region" description="Helical" evidence="1">
    <location>
        <begin position="110"/>
        <end position="127"/>
    </location>
</feature>
<dbReference type="Proteomes" id="UP000000768">
    <property type="component" value="Chromosome 9"/>
</dbReference>
<keyword evidence="3" id="KW-1185">Reference proteome</keyword>
<dbReference type="ExpressionAtlas" id="A0A1B6P6I7">
    <property type="expression patterns" value="baseline and differential"/>
</dbReference>
<keyword evidence="1" id="KW-0472">Membrane</keyword>
<keyword evidence="1" id="KW-0812">Transmembrane</keyword>
<organism evidence="2 3">
    <name type="scientific">Sorghum bicolor</name>
    <name type="common">Sorghum</name>
    <name type="synonym">Sorghum vulgare</name>
    <dbReference type="NCBI Taxonomy" id="4558"/>
    <lineage>
        <taxon>Eukaryota</taxon>
        <taxon>Viridiplantae</taxon>
        <taxon>Streptophyta</taxon>
        <taxon>Embryophyta</taxon>
        <taxon>Tracheophyta</taxon>
        <taxon>Spermatophyta</taxon>
        <taxon>Magnoliopsida</taxon>
        <taxon>Liliopsida</taxon>
        <taxon>Poales</taxon>
        <taxon>Poaceae</taxon>
        <taxon>PACMAD clade</taxon>
        <taxon>Panicoideae</taxon>
        <taxon>Andropogonodae</taxon>
        <taxon>Andropogoneae</taxon>
        <taxon>Sorghinae</taxon>
        <taxon>Sorghum</taxon>
    </lineage>
</organism>
<name>A0A1B6P6I7_SORBI</name>
<evidence type="ECO:0000313" key="2">
    <source>
        <dbReference type="EMBL" id="KXG21330.1"/>
    </source>
</evidence>
<keyword evidence="1" id="KW-1133">Transmembrane helix</keyword>